<protein>
    <submittedName>
        <fullName evidence="1">Uncharacterized protein</fullName>
    </submittedName>
</protein>
<sequence>MSHSGSLKEISSKDEALVEMEERILEDKAAREKLLLGIRENFILFNNLLTQLQAENNTLKASLSDDEARQLLDDGKIKI</sequence>
<proteinExistence type="predicted"/>
<dbReference type="EMBL" id="JBBPBM010000088">
    <property type="protein sequence ID" value="KAK8510194.1"/>
    <property type="molecule type" value="Genomic_DNA"/>
</dbReference>
<organism evidence="1 2">
    <name type="scientific">Hibiscus sabdariffa</name>
    <name type="common">roselle</name>
    <dbReference type="NCBI Taxonomy" id="183260"/>
    <lineage>
        <taxon>Eukaryota</taxon>
        <taxon>Viridiplantae</taxon>
        <taxon>Streptophyta</taxon>
        <taxon>Embryophyta</taxon>
        <taxon>Tracheophyta</taxon>
        <taxon>Spermatophyta</taxon>
        <taxon>Magnoliopsida</taxon>
        <taxon>eudicotyledons</taxon>
        <taxon>Gunneridae</taxon>
        <taxon>Pentapetalae</taxon>
        <taxon>rosids</taxon>
        <taxon>malvids</taxon>
        <taxon>Malvales</taxon>
        <taxon>Malvaceae</taxon>
        <taxon>Malvoideae</taxon>
        <taxon>Hibiscus</taxon>
    </lineage>
</organism>
<accession>A0ABR2BST7</accession>
<gene>
    <name evidence="1" type="ORF">V6N12_008068</name>
</gene>
<dbReference type="Proteomes" id="UP001472677">
    <property type="component" value="Unassembled WGS sequence"/>
</dbReference>
<comment type="caution">
    <text evidence="1">The sequence shown here is derived from an EMBL/GenBank/DDBJ whole genome shotgun (WGS) entry which is preliminary data.</text>
</comment>
<evidence type="ECO:0000313" key="2">
    <source>
        <dbReference type="Proteomes" id="UP001472677"/>
    </source>
</evidence>
<evidence type="ECO:0000313" key="1">
    <source>
        <dbReference type="EMBL" id="KAK8510194.1"/>
    </source>
</evidence>
<reference evidence="1 2" key="1">
    <citation type="journal article" date="2024" name="G3 (Bethesda)">
        <title>Genome assembly of Hibiscus sabdariffa L. provides insights into metabolisms of medicinal natural products.</title>
        <authorList>
            <person name="Kim T."/>
        </authorList>
    </citation>
    <scope>NUCLEOTIDE SEQUENCE [LARGE SCALE GENOMIC DNA]</scope>
    <source>
        <strain evidence="1">TK-2024</strain>
        <tissue evidence="1">Old leaves</tissue>
    </source>
</reference>
<keyword evidence="2" id="KW-1185">Reference proteome</keyword>
<name>A0ABR2BST7_9ROSI</name>